<keyword evidence="11 13" id="KW-0968">Cytoplasmic vesicle</keyword>
<evidence type="ECO:0000256" key="7">
    <source>
        <dbReference type="ARBA" id="ARBA00022892"/>
    </source>
</evidence>
<dbReference type="PIRSF" id="PIRSF005567">
    <property type="entry name" value="Coatomer_beta'_subunit"/>
    <property type="match status" value="1"/>
</dbReference>
<keyword evidence="5 14" id="KW-0853">WD repeat</keyword>
<sequence length="863" mass="97860">MPLRLDIKKKLSSRSERVKCVEIHPQQPWVLSGLYSGNILIHDYITQAVLKSFEVSNFPVRCAKFIVRTHWLVVGSDDKNLRVYNYNTLEKLKTFQAHDDYIRSIIVHPTLPYVISSSDDCIIKLWDWEKNWEEKRVYEGHGHYVMQISLNPKDFSTFASASLDRTIKIWGVSGSDKAHYTLEGHAQGVNCVEYYPGGDKPYLVSGGDDMKVKVWDYQTKQCLNTLSGHHHNVSSVSFHPDLPLIISTSEDATVKLWHSSTFRLESTLNYGMDRAWTQSAVGGTRLLALGFDEGTIVLKIGSDEPLASMTNTGYVVWVKNNDIHSANLRINEGDIQDGEPINLVPRETETCEFFPQFVKHSPNGRSFALCGDGEYVIKSSRAFRNQGYGSGQEFAWSGATMGDFAIRSANVVKVMRETEEKINYKSTFSVEALFGGTLLGIKGDEYIDFVDWETGNLIRRINVSPKQIYWSDSGKHVAVVLEETFFVLQYHPELVAGVKPQDDGIEEAFELEFEILENVNSGIWLSECFMYTTSANKLNYCLSGKSMHMVNLDKKEWILGFIPQQSRIYLMDSERTIVSYAVTLSFIEYQISVVQEDFEKAELIFPTIPPQYHNKCAKFLDSLGYKEEAMAITHDKQHKMELALQLNNLGEAYKIAQEDTESDDKWKMVGDLALLSGEIDLAENCLLKSKDWNGLLLLYSSLGIESKLRELGELATESGKMNVAFICFFLLKDLDKCIECLVKAERIPEAAFFARSYCPSKISNVVKLWKEDLAKVSKVASQSLTDPTEYPQKFPELALGMKAEKLLDDFYKTDVGAEDYLGVMGLFNYEILDKLKEDENLDIAQLLSQPPECPEDPFQTEES</sequence>
<dbReference type="InterPro" id="IPR015943">
    <property type="entry name" value="WD40/YVTN_repeat-like_dom_sf"/>
</dbReference>
<evidence type="ECO:0000256" key="11">
    <source>
        <dbReference type="ARBA" id="ARBA00023329"/>
    </source>
</evidence>
<evidence type="ECO:0000259" key="16">
    <source>
        <dbReference type="Pfam" id="PF23953"/>
    </source>
</evidence>
<dbReference type="GO" id="GO:0006891">
    <property type="term" value="P:intra-Golgi vesicle-mediated transport"/>
    <property type="evidence" value="ECO:0007669"/>
    <property type="project" value="TreeGrafter"/>
</dbReference>
<accession>A0AAU9IWT5</accession>
<keyword evidence="9 13" id="KW-0333">Golgi apparatus</keyword>
<dbReference type="FunFam" id="1.25.40.470:FF:000001">
    <property type="entry name" value="Coatomer subunit beta"/>
    <property type="match status" value="1"/>
</dbReference>
<keyword evidence="3 13" id="KW-0813">Transport</keyword>
<evidence type="ECO:0000313" key="18">
    <source>
        <dbReference type="Proteomes" id="UP001162131"/>
    </source>
</evidence>
<dbReference type="FunFam" id="2.130.10.10:FF:000016">
    <property type="entry name" value="Coatomer alpha subunit, putative"/>
    <property type="match status" value="1"/>
</dbReference>
<comment type="caution">
    <text evidence="17">The sequence shown here is derived from an EMBL/GenBank/DDBJ whole genome shotgun (WGS) entry which is preliminary data.</text>
</comment>
<keyword evidence="10 13" id="KW-0472">Membrane</keyword>
<evidence type="ECO:0000256" key="6">
    <source>
        <dbReference type="ARBA" id="ARBA00022737"/>
    </source>
</evidence>
<dbReference type="Pfam" id="PF04053">
    <property type="entry name" value="B-prop_COPA_B_2nd"/>
    <property type="match status" value="1"/>
</dbReference>
<feature type="repeat" description="WD" evidence="14">
    <location>
        <begin position="226"/>
        <end position="267"/>
    </location>
</feature>
<keyword evidence="18" id="KW-1185">Reference proteome</keyword>
<dbReference type="SUPFAM" id="SSF50969">
    <property type="entry name" value="YVTN repeat-like/Quinoprotein amine dehydrogenase"/>
    <property type="match status" value="1"/>
</dbReference>
<evidence type="ECO:0000256" key="13">
    <source>
        <dbReference type="PIRNR" id="PIRNR005567"/>
    </source>
</evidence>
<dbReference type="InterPro" id="IPR006692">
    <property type="entry name" value="Beta-prop_COPA/B_2nd"/>
</dbReference>
<evidence type="ECO:0000256" key="4">
    <source>
        <dbReference type="ARBA" id="ARBA00022490"/>
    </source>
</evidence>
<dbReference type="Pfam" id="PF23953">
    <property type="entry name" value="TPR_COPA_B"/>
    <property type="match status" value="1"/>
</dbReference>
<dbReference type="GO" id="GO:0005198">
    <property type="term" value="F:structural molecule activity"/>
    <property type="evidence" value="ECO:0007669"/>
    <property type="project" value="UniProtKB-UniRule"/>
</dbReference>
<dbReference type="GO" id="GO:0030126">
    <property type="term" value="C:COPI vesicle coat"/>
    <property type="evidence" value="ECO:0007669"/>
    <property type="project" value="TreeGrafter"/>
</dbReference>
<protein>
    <recommendedName>
        <fullName evidence="13">Coatomer subunit beta'</fullName>
    </recommendedName>
</protein>
<keyword evidence="8 13" id="KW-0653">Protein transport</keyword>
<dbReference type="PROSITE" id="PS50082">
    <property type="entry name" value="WD_REPEATS_2"/>
    <property type="match status" value="4"/>
</dbReference>
<comment type="similarity">
    <text evidence="2 13">Belongs to the WD repeat COPB2 family.</text>
</comment>
<dbReference type="AlphaFoldDB" id="A0AAU9IWT5"/>
<feature type="repeat" description="WD" evidence="14">
    <location>
        <begin position="95"/>
        <end position="127"/>
    </location>
</feature>
<evidence type="ECO:0000256" key="14">
    <source>
        <dbReference type="PROSITE-ProRule" id="PRU00221"/>
    </source>
</evidence>
<dbReference type="InterPro" id="IPR056176">
    <property type="entry name" value="TPR_COPA_B"/>
</dbReference>
<keyword evidence="6" id="KW-0677">Repeat</keyword>
<evidence type="ECO:0000256" key="9">
    <source>
        <dbReference type="ARBA" id="ARBA00023034"/>
    </source>
</evidence>
<proteinExistence type="inferred from homology"/>
<evidence type="ECO:0000313" key="17">
    <source>
        <dbReference type="EMBL" id="CAG9318979.1"/>
    </source>
</evidence>
<reference evidence="17" key="1">
    <citation type="submission" date="2021-09" db="EMBL/GenBank/DDBJ databases">
        <authorList>
            <consortium name="AG Swart"/>
            <person name="Singh M."/>
            <person name="Singh A."/>
            <person name="Seah K."/>
            <person name="Emmerich C."/>
        </authorList>
    </citation>
    <scope>NUCLEOTIDE SEQUENCE</scope>
    <source>
        <strain evidence="17">ATCC30299</strain>
    </source>
</reference>
<dbReference type="PRINTS" id="PR00320">
    <property type="entry name" value="GPROTEINBRPT"/>
</dbReference>
<dbReference type="PANTHER" id="PTHR19876:SF2">
    <property type="entry name" value="COATOMER SUBUNIT BETA"/>
    <property type="match status" value="1"/>
</dbReference>
<name>A0AAU9IWT5_9CILI</name>
<keyword evidence="4 13" id="KW-0963">Cytoplasm</keyword>
<evidence type="ECO:0000259" key="15">
    <source>
        <dbReference type="Pfam" id="PF04053"/>
    </source>
</evidence>
<comment type="function">
    <text evidence="12 13">The coatomer is a cytosolic protein complex that binds to dilysine motifs and reversibly associates with Golgi non-clathrin-coated vesicles, which further mediate biosynthetic protein transport from the ER, via the Golgi up to the trans Golgi network. Coatomer complex is required for budding from Golgi membranes, and is essential for the retrograde Golgi-to-ER transport of dilysine-tagged proteins.</text>
</comment>
<dbReference type="Proteomes" id="UP001162131">
    <property type="component" value="Unassembled WGS sequence"/>
</dbReference>
<evidence type="ECO:0000256" key="12">
    <source>
        <dbReference type="ARBA" id="ARBA00025536"/>
    </source>
</evidence>
<feature type="domain" description="COPA/B second beta-propeller" evidence="15">
    <location>
        <begin position="320"/>
        <end position="572"/>
    </location>
</feature>
<evidence type="ECO:0000256" key="5">
    <source>
        <dbReference type="ARBA" id="ARBA00022574"/>
    </source>
</evidence>
<dbReference type="InterPro" id="IPR050844">
    <property type="entry name" value="Coatomer_complex_subunit"/>
</dbReference>
<dbReference type="PANTHER" id="PTHR19876">
    <property type="entry name" value="COATOMER"/>
    <property type="match status" value="1"/>
</dbReference>
<comment type="subunit">
    <text evidence="13">Oligomeric complex that consists of at least the alpha, beta, beta', gamma, delta, epsilon and zeta subunits.</text>
</comment>
<dbReference type="InterPro" id="IPR020472">
    <property type="entry name" value="WD40_PAC1"/>
</dbReference>
<dbReference type="CDD" id="cd22947">
    <property type="entry name" value="Coatomer_WDAD_beta-like"/>
    <property type="match status" value="1"/>
</dbReference>
<dbReference type="CDD" id="cd00200">
    <property type="entry name" value="WD40"/>
    <property type="match status" value="1"/>
</dbReference>
<keyword evidence="7 13" id="KW-0931">ER-Golgi transport</keyword>
<evidence type="ECO:0000256" key="10">
    <source>
        <dbReference type="ARBA" id="ARBA00023136"/>
    </source>
</evidence>
<evidence type="ECO:0000256" key="8">
    <source>
        <dbReference type="ARBA" id="ARBA00022927"/>
    </source>
</evidence>
<dbReference type="InterPro" id="IPR001680">
    <property type="entry name" value="WD40_rpt"/>
</dbReference>
<dbReference type="GO" id="GO:0006886">
    <property type="term" value="P:intracellular protein transport"/>
    <property type="evidence" value="ECO:0007669"/>
    <property type="project" value="UniProtKB-UniRule"/>
</dbReference>
<dbReference type="SMART" id="SM00320">
    <property type="entry name" value="WD40"/>
    <property type="match status" value="6"/>
</dbReference>
<comment type="subcellular location">
    <subcellularLocation>
        <location evidence="1 13">Cytoplasmic vesicle</location>
        <location evidence="1 13">COPI-coated vesicle membrane</location>
        <topology evidence="1 13">Peripheral membrane protein</topology>
        <orientation evidence="1 13">Cytoplasmic side</orientation>
    </subcellularLocation>
    <subcellularLocation>
        <location evidence="13">Golgi apparatus membrane</location>
        <topology evidence="13">Peripheral membrane protein</topology>
        <orientation evidence="13">Cytoplasmic side</orientation>
    </subcellularLocation>
    <text evidence="13">The coatomer is cytoplasmic or polymerized on the cytoplasmic side of the Golgi, as well as on the vesicles/buds originating from it.</text>
</comment>
<evidence type="ECO:0000256" key="2">
    <source>
        <dbReference type="ARBA" id="ARBA00010844"/>
    </source>
</evidence>
<dbReference type="GO" id="GO:0000139">
    <property type="term" value="C:Golgi membrane"/>
    <property type="evidence" value="ECO:0007669"/>
    <property type="project" value="UniProtKB-SubCell"/>
</dbReference>
<gene>
    <name evidence="17" type="ORF">BSTOLATCC_MIC22336</name>
</gene>
<dbReference type="EMBL" id="CAJZBQ010000021">
    <property type="protein sequence ID" value="CAG9318979.1"/>
    <property type="molecule type" value="Genomic_DNA"/>
</dbReference>
<dbReference type="InterPro" id="IPR036322">
    <property type="entry name" value="WD40_repeat_dom_sf"/>
</dbReference>
<dbReference type="InterPro" id="IPR016453">
    <property type="entry name" value="COPB2"/>
</dbReference>
<feature type="domain" description="COPA/B TPR" evidence="16">
    <location>
        <begin position="589"/>
        <end position="770"/>
    </location>
</feature>
<evidence type="ECO:0000256" key="3">
    <source>
        <dbReference type="ARBA" id="ARBA00022448"/>
    </source>
</evidence>
<dbReference type="PROSITE" id="PS50294">
    <property type="entry name" value="WD_REPEATS_REGION"/>
    <property type="match status" value="4"/>
</dbReference>
<dbReference type="GO" id="GO:0006890">
    <property type="term" value="P:retrograde vesicle-mediated transport, Golgi to endoplasmic reticulum"/>
    <property type="evidence" value="ECO:0007669"/>
    <property type="project" value="TreeGrafter"/>
</dbReference>
<dbReference type="SUPFAM" id="SSF50978">
    <property type="entry name" value="WD40 repeat-like"/>
    <property type="match status" value="1"/>
</dbReference>
<dbReference type="GO" id="GO:0006888">
    <property type="term" value="P:endoplasmic reticulum to Golgi vesicle-mediated transport"/>
    <property type="evidence" value="ECO:0007669"/>
    <property type="project" value="TreeGrafter"/>
</dbReference>
<organism evidence="17 18">
    <name type="scientific">Blepharisma stoltei</name>
    <dbReference type="NCBI Taxonomy" id="1481888"/>
    <lineage>
        <taxon>Eukaryota</taxon>
        <taxon>Sar</taxon>
        <taxon>Alveolata</taxon>
        <taxon>Ciliophora</taxon>
        <taxon>Postciliodesmatophora</taxon>
        <taxon>Heterotrichea</taxon>
        <taxon>Heterotrichida</taxon>
        <taxon>Blepharismidae</taxon>
        <taxon>Blepharisma</taxon>
    </lineage>
</organism>
<dbReference type="InterPro" id="IPR011044">
    <property type="entry name" value="Quino_amine_DH_bsu"/>
</dbReference>
<feature type="repeat" description="WD" evidence="14">
    <location>
        <begin position="138"/>
        <end position="180"/>
    </location>
</feature>
<evidence type="ECO:0000256" key="1">
    <source>
        <dbReference type="ARBA" id="ARBA00004347"/>
    </source>
</evidence>
<feature type="repeat" description="WD" evidence="14">
    <location>
        <begin position="182"/>
        <end position="225"/>
    </location>
</feature>
<dbReference type="Pfam" id="PF00400">
    <property type="entry name" value="WD40"/>
    <property type="match status" value="5"/>
</dbReference>
<dbReference type="Gene3D" id="2.130.10.10">
    <property type="entry name" value="YVTN repeat-like/Quinoprotein amine dehydrogenase"/>
    <property type="match status" value="1"/>
</dbReference>
<dbReference type="Gene3D" id="1.25.40.470">
    <property type="match status" value="1"/>
</dbReference>